<proteinExistence type="predicted"/>
<sequence>MSSSTQLAPWTRSGLVLARTATGDGSVVVGDPCIVWDPEIGGWRMILFYAPPGHGQSHSPDPTGAPGTWTDPEPLVFTNPEVLPPGGGTHKPFVVMDAARPNRAAHVDGRYWLVSVVHDANSARKRAHRAWSTSLAGPWTFEEGDLIPVGEPGAFDDNHVDVVSGYWFEERQEWLYYYMGCPLTPRPWAHTPFGSAIGFATQRPGEPAVKGGIALEPSRTPGHWASGYLGGLQLLPGKEHRWVGVINASPTPPDRDGHLTSEEPAPCLGGLVWTDDEWPVSGWRFADEPLEWVADIPQDARAAGEEFNLWRQHVLALEGESRLFYNSGYYGVEQMYAKTIDLSRL</sequence>
<dbReference type="RefSeq" id="WP_345711133.1">
    <property type="nucleotide sequence ID" value="NZ_BAABIL010000109.1"/>
</dbReference>
<evidence type="ECO:0000313" key="2">
    <source>
        <dbReference type="Proteomes" id="UP001501195"/>
    </source>
</evidence>
<gene>
    <name evidence="1" type="ORF">GCM10023225_08560</name>
</gene>
<dbReference type="EMBL" id="BAABIL010000109">
    <property type="protein sequence ID" value="GAA4968556.1"/>
    <property type="molecule type" value="Genomic_DNA"/>
</dbReference>
<dbReference type="Proteomes" id="UP001501195">
    <property type="component" value="Unassembled WGS sequence"/>
</dbReference>
<dbReference type="SUPFAM" id="SSF75005">
    <property type="entry name" value="Arabinanase/levansucrase/invertase"/>
    <property type="match status" value="1"/>
</dbReference>
<comment type="caution">
    <text evidence="1">The sequence shown here is derived from an EMBL/GenBank/DDBJ whole genome shotgun (WGS) entry which is preliminary data.</text>
</comment>
<evidence type="ECO:0000313" key="1">
    <source>
        <dbReference type="EMBL" id="GAA4968556.1"/>
    </source>
</evidence>
<evidence type="ECO:0008006" key="3">
    <source>
        <dbReference type="Google" id="ProtNLM"/>
    </source>
</evidence>
<reference evidence="2" key="1">
    <citation type="journal article" date="2019" name="Int. J. Syst. Evol. Microbiol.">
        <title>The Global Catalogue of Microorganisms (GCM) 10K type strain sequencing project: providing services to taxonomists for standard genome sequencing and annotation.</title>
        <authorList>
            <consortium name="The Broad Institute Genomics Platform"/>
            <consortium name="The Broad Institute Genome Sequencing Center for Infectious Disease"/>
            <person name="Wu L."/>
            <person name="Ma J."/>
        </authorList>
    </citation>
    <scope>NUCLEOTIDE SEQUENCE [LARGE SCALE GENOMIC DNA]</scope>
    <source>
        <strain evidence="2">JCM 18126</strain>
    </source>
</reference>
<organism evidence="1 2">
    <name type="scientific">Kineococcus glutinatus</name>
    <dbReference type="NCBI Taxonomy" id="1070872"/>
    <lineage>
        <taxon>Bacteria</taxon>
        <taxon>Bacillati</taxon>
        <taxon>Actinomycetota</taxon>
        <taxon>Actinomycetes</taxon>
        <taxon>Kineosporiales</taxon>
        <taxon>Kineosporiaceae</taxon>
        <taxon>Kineococcus</taxon>
    </lineage>
</organism>
<name>A0ABP9HDT9_9ACTN</name>
<dbReference type="InterPro" id="IPR023296">
    <property type="entry name" value="Glyco_hydro_beta-prop_sf"/>
</dbReference>
<dbReference type="Gene3D" id="2.115.10.20">
    <property type="entry name" value="Glycosyl hydrolase domain, family 43"/>
    <property type="match status" value="1"/>
</dbReference>
<accession>A0ABP9HDT9</accession>
<keyword evidence="2" id="KW-1185">Reference proteome</keyword>
<protein>
    <recommendedName>
        <fullName evidence="3">Glycosyl hydrolase family 43</fullName>
    </recommendedName>
</protein>